<evidence type="ECO:0000313" key="4">
    <source>
        <dbReference type="RefSeq" id="XP_041427176.1"/>
    </source>
</evidence>
<dbReference type="GO" id="GO:0006955">
    <property type="term" value="P:immune response"/>
    <property type="evidence" value="ECO:0007669"/>
    <property type="project" value="InterPro"/>
</dbReference>
<reference evidence="4" key="1">
    <citation type="submission" date="2025-08" db="UniProtKB">
        <authorList>
            <consortium name="RefSeq"/>
        </authorList>
    </citation>
    <scope>IDENTIFICATION</scope>
    <source>
        <strain evidence="4">J_2021</strain>
        <tissue evidence="4">Erythrocytes</tissue>
    </source>
</reference>
<keyword evidence="1" id="KW-0202">Cytokine</keyword>
<dbReference type="Proteomes" id="UP000186698">
    <property type="component" value="Chromosome 7S"/>
</dbReference>
<name>A0A1L8FFB4_XENLA</name>
<dbReference type="KEGG" id="xla:121396379"/>
<dbReference type="InterPro" id="IPR001811">
    <property type="entry name" value="Chemokine_IL8-like_dom"/>
</dbReference>
<protein>
    <submittedName>
        <fullName evidence="4">Growth-regulated alpha protein-like</fullName>
    </submittedName>
</protein>
<dbReference type="GO" id="GO:0008009">
    <property type="term" value="F:chemokine activity"/>
    <property type="evidence" value="ECO:0007669"/>
    <property type="project" value="InterPro"/>
</dbReference>
<keyword evidence="3" id="KW-1185">Reference proteome</keyword>
<dbReference type="OrthoDB" id="8872899at2759"/>
<dbReference type="PaxDb" id="8355-A0A1L8FFB4"/>
<sequence>MKLLSCLVLYSLLCGFSALQRADKEPHFAALSAVPRCLCHKPINHIHQIFIRSFEINMPNEYCKFKEIILTLKDSRLVCLNRQKKMGKHLIRCYNRHLSNDKKLMQCMKKFFKKKSSKGKRKSKIHSGGST</sequence>
<dbReference type="InterPro" id="IPR001089">
    <property type="entry name" value="Chemokine_CXC"/>
</dbReference>
<dbReference type="Pfam" id="PF00048">
    <property type="entry name" value="IL8"/>
    <property type="match status" value="1"/>
</dbReference>
<feature type="domain" description="Chemokine interleukin-8-like" evidence="2">
    <location>
        <begin position="36"/>
        <end position="93"/>
    </location>
</feature>
<dbReference type="OMA" id="CHQTINE"/>
<evidence type="ECO:0000259" key="2">
    <source>
        <dbReference type="Pfam" id="PF00048"/>
    </source>
</evidence>
<evidence type="ECO:0000313" key="3">
    <source>
        <dbReference type="Proteomes" id="UP000186698"/>
    </source>
</evidence>
<dbReference type="Gene3D" id="2.40.50.40">
    <property type="match status" value="1"/>
</dbReference>
<proteinExistence type="predicted"/>
<dbReference type="AlphaFoldDB" id="A0A1L8FFB4"/>
<organism evidence="3 4">
    <name type="scientific">Xenopus laevis</name>
    <name type="common">African clawed frog</name>
    <dbReference type="NCBI Taxonomy" id="8355"/>
    <lineage>
        <taxon>Eukaryota</taxon>
        <taxon>Metazoa</taxon>
        <taxon>Chordata</taxon>
        <taxon>Craniata</taxon>
        <taxon>Vertebrata</taxon>
        <taxon>Euteleostomi</taxon>
        <taxon>Amphibia</taxon>
        <taxon>Batrachia</taxon>
        <taxon>Anura</taxon>
        <taxon>Pipoidea</taxon>
        <taxon>Pipidae</taxon>
        <taxon>Xenopodinae</taxon>
        <taxon>Xenopus</taxon>
        <taxon>Xenopus</taxon>
    </lineage>
</organism>
<evidence type="ECO:0000256" key="1">
    <source>
        <dbReference type="ARBA" id="ARBA00022514"/>
    </source>
</evidence>
<dbReference type="InterPro" id="IPR036048">
    <property type="entry name" value="Interleukin_8-like_sf"/>
</dbReference>
<accession>A0A1L8FFB4</accession>
<dbReference type="RefSeq" id="XP_041427176.1">
    <property type="nucleotide sequence ID" value="XM_041571242.1"/>
</dbReference>
<dbReference type="GO" id="GO:0005615">
    <property type="term" value="C:extracellular space"/>
    <property type="evidence" value="ECO:0007669"/>
    <property type="project" value="UniProtKB-KW"/>
</dbReference>
<dbReference type="PRINTS" id="PR00437">
    <property type="entry name" value="SMALLCYTKCXC"/>
</dbReference>
<dbReference type="SUPFAM" id="SSF54117">
    <property type="entry name" value="Interleukin 8-like chemokines"/>
    <property type="match status" value="1"/>
</dbReference>
<dbReference type="GeneID" id="121396379"/>
<gene>
    <name evidence="4" type="primary">LOC121396379</name>
</gene>